<dbReference type="EMBL" id="JAVIJP010000066">
    <property type="protein sequence ID" value="KAL3619942.1"/>
    <property type="molecule type" value="Genomic_DNA"/>
</dbReference>
<reference evidence="3" key="1">
    <citation type="journal article" date="2024" name="IScience">
        <title>Strigolactones Initiate the Formation of Haustorium-like Structures in Castilleja.</title>
        <authorList>
            <person name="Buerger M."/>
            <person name="Peterson D."/>
            <person name="Chory J."/>
        </authorList>
    </citation>
    <scope>NUCLEOTIDE SEQUENCE [LARGE SCALE GENOMIC DNA]</scope>
</reference>
<feature type="region of interest" description="Disordered" evidence="1">
    <location>
        <begin position="1"/>
        <end position="22"/>
    </location>
</feature>
<protein>
    <submittedName>
        <fullName evidence="2">Uncharacterized protein</fullName>
    </submittedName>
</protein>
<evidence type="ECO:0000256" key="1">
    <source>
        <dbReference type="SAM" id="MobiDB-lite"/>
    </source>
</evidence>
<name>A0ABD3BRQ7_9LAMI</name>
<dbReference type="AlphaFoldDB" id="A0ABD3BRQ7"/>
<comment type="caution">
    <text evidence="2">The sequence shown here is derived from an EMBL/GenBank/DDBJ whole genome shotgun (WGS) entry which is preliminary data.</text>
</comment>
<keyword evidence="3" id="KW-1185">Reference proteome</keyword>
<gene>
    <name evidence="2" type="ORF">CASFOL_034854</name>
</gene>
<dbReference type="Proteomes" id="UP001632038">
    <property type="component" value="Unassembled WGS sequence"/>
</dbReference>
<accession>A0ABD3BRQ7</accession>
<evidence type="ECO:0000313" key="3">
    <source>
        <dbReference type="Proteomes" id="UP001632038"/>
    </source>
</evidence>
<sequence>MVARSGGDRVSAGCEEGSGDGDGFTVVARWGLEVAEARLRYSSSWLVGRRLTAALGGKRG</sequence>
<proteinExistence type="predicted"/>
<organism evidence="2 3">
    <name type="scientific">Castilleja foliolosa</name>
    <dbReference type="NCBI Taxonomy" id="1961234"/>
    <lineage>
        <taxon>Eukaryota</taxon>
        <taxon>Viridiplantae</taxon>
        <taxon>Streptophyta</taxon>
        <taxon>Embryophyta</taxon>
        <taxon>Tracheophyta</taxon>
        <taxon>Spermatophyta</taxon>
        <taxon>Magnoliopsida</taxon>
        <taxon>eudicotyledons</taxon>
        <taxon>Gunneridae</taxon>
        <taxon>Pentapetalae</taxon>
        <taxon>asterids</taxon>
        <taxon>lamiids</taxon>
        <taxon>Lamiales</taxon>
        <taxon>Orobanchaceae</taxon>
        <taxon>Pedicularideae</taxon>
        <taxon>Castillejinae</taxon>
        <taxon>Castilleja</taxon>
    </lineage>
</organism>
<evidence type="ECO:0000313" key="2">
    <source>
        <dbReference type="EMBL" id="KAL3619942.1"/>
    </source>
</evidence>